<gene>
    <name evidence="2" type="ORF">SCLCIDRAFT_1211706</name>
</gene>
<accession>A0A0C3ECS5</accession>
<dbReference type="HOGENOM" id="CLU_1636385_0_0_1"/>
<dbReference type="Proteomes" id="UP000053989">
    <property type="component" value="Unassembled WGS sequence"/>
</dbReference>
<evidence type="ECO:0000313" key="2">
    <source>
        <dbReference type="EMBL" id="KIM66109.1"/>
    </source>
</evidence>
<dbReference type="AlphaFoldDB" id="A0A0C3ECS5"/>
<dbReference type="InParanoid" id="A0A0C3ECS5"/>
<name>A0A0C3ECS5_9AGAM</name>
<proteinExistence type="predicted"/>
<reference evidence="2 3" key="1">
    <citation type="submission" date="2014-04" db="EMBL/GenBank/DDBJ databases">
        <authorList>
            <consortium name="DOE Joint Genome Institute"/>
            <person name="Kuo A."/>
            <person name="Kohler A."/>
            <person name="Nagy L.G."/>
            <person name="Floudas D."/>
            <person name="Copeland A."/>
            <person name="Barry K.W."/>
            <person name="Cichocki N."/>
            <person name="Veneault-Fourrey C."/>
            <person name="LaButti K."/>
            <person name="Lindquist E.A."/>
            <person name="Lipzen A."/>
            <person name="Lundell T."/>
            <person name="Morin E."/>
            <person name="Murat C."/>
            <person name="Sun H."/>
            <person name="Tunlid A."/>
            <person name="Henrissat B."/>
            <person name="Grigoriev I.V."/>
            <person name="Hibbett D.S."/>
            <person name="Martin F."/>
            <person name="Nordberg H.P."/>
            <person name="Cantor M.N."/>
            <person name="Hua S.X."/>
        </authorList>
    </citation>
    <scope>NUCLEOTIDE SEQUENCE [LARGE SCALE GENOMIC DNA]</scope>
    <source>
        <strain evidence="2 3">Foug A</strain>
    </source>
</reference>
<protein>
    <submittedName>
        <fullName evidence="2">Uncharacterized protein</fullName>
    </submittedName>
</protein>
<feature type="region of interest" description="Disordered" evidence="1">
    <location>
        <begin position="1"/>
        <end position="20"/>
    </location>
</feature>
<sequence length="162" mass="18519">MTARTACGYSPGPHRSYPRYHQSRRIEDTDEGVYDVPTPISVSILERPSGLRASPFDEPTRPESIQPDHQFIKTVPFPRPARNSHYPSYLHCSLLLSVVRPSLSHRKPHQIIRITLGDLQHPHSLRPHQEALGFHHLARYSTKTQLRNSGVNLHSRRRACSP</sequence>
<evidence type="ECO:0000256" key="1">
    <source>
        <dbReference type="SAM" id="MobiDB-lite"/>
    </source>
</evidence>
<organism evidence="2 3">
    <name type="scientific">Scleroderma citrinum Foug A</name>
    <dbReference type="NCBI Taxonomy" id="1036808"/>
    <lineage>
        <taxon>Eukaryota</taxon>
        <taxon>Fungi</taxon>
        <taxon>Dikarya</taxon>
        <taxon>Basidiomycota</taxon>
        <taxon>Agaricomycotina</taxon>
        <taxon>Agaricomycetes</taxon>
        <taxon>Agaricomycetidae</taxon>
        <taxon>Boletales</taxon>
        <taxon>Sclerodermatineae</taxon>
        <taxon>Sclerodermataceae</taxon>
        <taxon>Scleroderma</taxon>
    </lineage>
</organism>
<reference evidence="3" key="2">
    <citation type="submission" date="2015-01" db="EMBL/GenBank/DDBJ databases">
        <title>Evolutionary Origins and Diversification of the Mycorrhizal Mutualists.</title>
        <authorList>
            <consortium name="DOE Joint Genome Institute"/>
            <consortium name="Mycorrhizal Genomics Consortium"/>
            <person name="Kohler A."/>
            <person name="Kuo A."/>
            <person name="Nagy L.G."/>
            <person name="Floudas D."/>
            <person name="Copeland A."/>
            <person name="Barry K.W."/>
            <person name="Cichocki N."/>
            <person name="Veneault-Fourrey C."/>
            <person name="LaButti K."/>
            <person name="Lindquist E.A."/>
            <person name="Lipzen A."/>
            <person name="Lundell T."/>
            <person name="Morin E."/>
            <person name="Murat C."/>
            <person name="Riley R."/>
            <person name="Ohm R."/>
            <person name="Sun H."/>
            <person name="Tunlid A."/>
            <person name="Henrissat B."/>
            <person name="Grigoriev I.V."/>
            <person name="Hibbett D.S."/>
            <person name="Martin F."/>
        </authorList>
    </citation>
    <scope>NUCLEOTIDE SEQUENCE [LARGE SCALE GENOMIC DNA]</scope>
    <source>
        <strain evidence="3">Foug A</strain>
    </source>
</reference>
<keyword evidence="3" id="KW-1185">Reference proteome</keyword>
<dbReference type="EMBL" id="KN822019">
    <property type="protein sequence ID" value="KIM66109.1"/>
    <property type="molecule type" value="Genomic_DNA"/>
</dbReference>
<evidence type="ECO:0000313" key="3">
    <source>
        <dbReference type="Proteomes" id="UP000053989"/>
    </source>
</evidence>